<organism evidence="2 3">
    <name type="scientific">Catenulispora yoronensis</name>
    <dbReference type="NCBI Taxonomy" id="450799"/>
    <lineage>
        <taxon>Bacteria</taxon>
        <taxon>Bacillati</taxon>
        <taxon>Actinomycetota</taxon>
        <taxon>Actinomycetes</taxon>
        <taxon>Catenulisporales</taxon>
        <taxon>Catenulisporaceae</taxon>
        <taxon>Catenulispora</taxon>
    </lineage>
</organism>
<name>A0ABP5FVC1_9ACTN</name>
<protein>
    <submittedName>
        <fullName evidence="2">DUF3533 domain-containing protein</fullName>
    </submittedName>
</protein>
<proteinExistence type="predicted"/>
<keyword evidence="1" id="KW-0812">Transmembrane</keyword>
<feature type="transmembrane region" description="Helical" evidence="1">
    <location>
        <begin position="161"/>
        <end position="184"/>
    </location>
</feature>
<feature type="transmembrane region" description="Helical" evidence="1">
    <location>
        <begin position="313"/>
        <end position="332"/>
    </location>
</feature>
<evidence type="ECO:0000313" key="3">
    <source>
        <dbReference type="Proteomes" id="UP001500751"/>
    </source>
</evidence>
<feature type="transmembrane region" description="Helical" evidence="1">
    <location>
        <begin position="20"/>
        <end position="43"/>
    </location>
</feature>
<evidence type="ECO:0000313" key="2">
    <source>
        <dbReference type="EMBL" id="GAA2032478.1"/>
    </source>
</evidence>
<dbReference type="Proteomes" id="UP001500751">
    <property type="component" value="Unassembled WGS sequence"/>
</dbReference>
<keyword evidence="1" id="KW-1133">Transmembrane helix</keyword>
<feature type="transmembrane region" description="Helical" evidence="1">
    <location>
        <begin position="224"/>
        <end position="242"/>
    </location>
</feature>
<evidence type="ECO:0000256" key="1">
    <source>
        <dbReference type="SAM" id="Phobius"/>
    </source>
</evidence>
<comment type="caution">
    <text evidence="2">The sequence shown here is derived from an EMBL/GenBank/DDBJ whole genome shotgun (WGS) entry which is preliminary data.</text>
</comment>
<keyword evidence="3" id="KW-1185">Reference proteome</keyword>
<dbReference type="EMBL" id="BAAAQN010000019">
    <property type="protein sequence ID" value="GAA2032478.1"/>
    <property type="molecule type" value="Genomic_DNA"/>
</dbReference>
<sequence length="344" mass="36297">MNRAALQAANSNRYEYGRKLRIGFFLFMALLMQLAFVISYTGAMHGPQRPHRMPVGVVAPAPVVEELQKTSDQAGPLFTLMPEPGAAEAEHAVQHRDVLGAYVPATAGTVDELLVTTALGPAAPQAMQLAFTQAAQAQQHTLRLRDVVPPHRGDPSGLVPFYLVIAWTVGGYLASTLVGLMAGMKSSSPGVALERIGLLAGYSVLGGIGGTLIVHTIMGFLGGSWWLQALIGTLVVFAVSVFANGLQTFLGLIGTGIGIAIFVILGNPSAAGPWPRNMIPTFWREIGPWLPNFQGTNAVRGVAYFHSQGLGTAIWVLAAYAAVGVVLSVLGAGRDNAVLRLSEH</sequence>
<feature type="transmembrane region" description="Helical" evidence="1">
    <location>
        <begin position="249"/>
        <end position="266"/>
    </location>
</feature>
<accession>A0ABP5FVC1</accession>
<gene>
    <name evidence="2" type="ORF">GCM10009839_35790</name>
</gene>
<keyword evidence="1" id="KW-0472">Membrane</keyword>
<feature type="transmembrane region" description="Helical" evidence="1">
    <location>
        <begin position="196"/>
        <end position="218"/>
    </location>
</feature>
<reference evidence="3" key="1">
    <citation type="journal article" date="2019" name="Int. J. Syst. Evol. Microbiol.">
        <title>The Global Catalogue of Microorganisms (GCM) 10K type strain sequencing project: providing services to taxonomists for standard genome sequencing and annotation.</title>
        <authorList>
            <consortium name="The Broad Institute Genomics Platform"/>
            <consortium name="The Broad Institute Genome Sequencing Center for Infectious Disease"/>
            <person name="Wu L."/>
            <person name="Ma J."/>
        </authorList>
    </citation>
    <scope>NUCLEOTIDE SEQUENCE [LARGE SCALE GENOMIC DNA]</scope>
    <source>
        <strain evidence="3">JCM 16014</strain>
    </source>
</reference>
<dbReference type="RefSeq" id="WP_344666750.1">
    <property type="nucleotide sequence ID" value="NZ_BAAAQN010000019.1"/>
</dbReference>